<evidence type="ECO:0000313" key="2">
    <source>
        <dbReference type="Proteomes" id="UP000468943"/>
    </source>
</evidence>
<gene>
    <name evidence="1" type="ORF">GRI36_09145</name>
</gene>
<dbReference type="Gene3D" id="3.30.70.100">
    <property type="match status" value="1"/>
</dbReference>
<comment type="caution">
    <text evidence="1">The sequence shown here is derived from an EMBL/GenBank/DDBJ whole genome shotgun (WGS) entry which is preliminary data.</text>
</comment>
<dbReference type="EMBL" id="WTYS01000001">
    <property type="protein sequence ID" value="MXO57050.1"/>
    <property type="molecule type" value="Genomic_DNA"/>
</dbReference>
<accession>A0A6I4SPH9</accession>
<protein>
    <submittedName>
        <fullName evidence="1">DUF1330 domain-containing protein</fullName>
    </submittedName>
</protein>
<dbReference type="AlphaFoldDB" id="A0A6I4SPH9"/>
<dbReference type="InterPro" id="IPR011008">
    <property type="entry name" value="Dimeric_a/b-barrel"/>
</dbReference>
<reference evidence="1 2" key="1">
    <citation type="submission" date="2019-12" db="EMBL/GenBank/DDBJ databases">
        <title>Genomic-based taxomic classification of the family Erythrobacteraceae.</title>
        <authorList>
            <person name="Xu L."/>
        </authorList>
    </citation>
    <scope>NUCLEOTIDE SEQUENCE [LARGE SCALE GENOMIC DNA]</scope>
    <source>
        <strain evidence="1 2">JCM 17802</strain>
    </source>
</reference>
<evidence type="ECO:0000313" key="1">
    <source>
        <dbReference type="EMBL" id="MXO57050.1"/>
    </source>
</evidence>
<sequence>MTGSSKIEGSDFVNTPHLEVSQEAGRDFFMRGISGPVTMLNLLRFKDIADYSESPELGPRTPISGARAFDLYIAHTLPFLQKSGGSLDLLADGGKWLIGPQDETWDCAMLVRQANVESFMAWNSDAEYLAGIGHRTAAISDSRLLPLVERN</sequence>
<dbReference type="OrthoDB" id="8909581at2"/>
<keyword evidence="2" id="KW-1185">Reference proteome</keyword>
<dbReference type="SUPFAM" id="SSF54909">
    <property type="entry name" value="Dimeric alpha+beta barrel"/>
    <property type="match status" value="1"/>
</dbReference>
<proteinExistence type="predicted"/>
<organism evidence="1 2">
    <name type="scientific">Pontixanthobacter gangjinensis</name>
    <dbReference type="NCBI Taxonomy" id="1028742"/>
    <lineage>
        <taxon>Bacteria</taxon>
        <taxon>Pseudomonadati</taxon>
        <taxon>Pseudomonadota</taxon>
        <taxon>Alphaproteobacteria</taxon>
        <taxon>Sphingomonadales</taxon>
        <taxon>Erythrobacteraceae</taxon>
        <taxon>Pontixanthobacter</taxon>
    </lineage>
</organism>
<name>A0A6I4SPH9_9SPHN</name>
<dbReference type="Proteomes" id="UP000468943">
    <property type="component" value="Unassembled WGS sequence"/>
</dbReference>